<gene>
    <name evidence="1" type="ordered locus">EbC_pEb10201120</name>
</gene>
<proteinExistence type="predicted"/>
<accession>D8MJK2</accession>
<sequence length="66" mass="7467">MRYNHARGPVSFDVKRKLVELIQTHNDADSLAEDIIELIAVGRSDPDGFRAVSTELDRMKSLNLNK</sequence>
<evidence type="ECO:0000313" key="2">
    <source>
        <dbReference type="Proteomes" id="UP000008793"/>
    </source>
</evidence>
<keyword evidence="2" id="KW-1185">Reference proteome</keyword>
<geneLocation type="plasmid" evidence="1 2">
    <name>pEB102</name>
</geneLocation>
<dbReference type="KEGG" id="ebi:EbC_pEb10201120"/>
<protein>
    <submittedName>
        <fullName evidence="1">Uncharacterized protein</fullName>
    </submittedName>
</protein>
<reference evidence="1 2" key="1">
    <citation type="journal article" date="2010" name="BMC Genomics">
        <title>Genome comparison of the epiphytic bacteria Erwinia billingiae and E. tasmaniensis with the pear pathogen E. pyrifoliae.</title>
        <authorList>
            <person name="Kube M."/>
            <person name="Migdoll A.M."/>
            <person name="Gehring I."/>
            <person name="Heitmann K."/>
            <person name="Mayer Y."/>
            <person name="Kuhl H."/>
            <person name="Knaust F."/>
            <person name="Geider K."/>
            <person name="Reinhardt R."/>
        </authorList>
    </citation>
    <scope>NUCLEOTIDE SEQUENCE [LARGE SCALE GENOMIC DNA]</scope>
    <source>
        <strain evidence="1 2">Eb661</strain>
        <plasmid evidence="1">pEB102</plasmid>
    </source>
</reference>
<keyword evidence="1" id="KW-0614">Plasmid</keyword>
<dbReference type="HOGENOM" id="CLU_2824496_0_0_6"/>
<dbReference type="GeneID" id="90509823"/>
<name>D8MJK2_ERWBE</name>
<dbReference type="AlphaFoldDB" id="D8MJK2"/>
<evidence type="ECO:0000313" key="1">
    <source>
        <dbReference type="EMBL" id="CAX53390.1"/>
    </source>
</evidence>
<dbReference type="RefSeq" id="WP_013199817.1">
    <property type="nucleotide sequence ID" value="NC_014304.1"/>
</dbReference>
<dbReference type="EMBL" id="FP236826">
    <property type="protein sequence ID" value="CAX53390.1"/>
    <property type="molecule type" value="Genomic_DNA"/>
</dbReference>
<dbReference type="Proteomes" id="UP000008793">
    <property type="component" value="Plasmid pEB102"/>
</dbReference>
<organism evidence="2">
    <name type="scientific">Erwinia billingiae (strain Eb661)</name>
    <dbReference type="NCBI Taxonomy" id="634500"/>
    <lineage>
        <taxon>Bacteria</taxon>
        <taxon>Pseudomonadati</taxon>
        <taxon>Pseudomonadota</taxon>
        <taxon>Gammaproteobacteria</taxon>
        <taxon>Enterobacterales</taxon>
        <taxon>Erwiniaceae</taxon>
        <taxon>Erwinia</taxon>
    </lineage>
</organism>